<comment type="caution">
    <text evidence="3">The sequence shown here is derived from an EMBL/GenBank/DDBJ whole genome shotgun (WGS) entry which is preliminary data.</text>
</comment>
<accession>A0A8T3BAR5</accession>
<feature type="compositionally biased region" description="Basic residues" evidence="1">
    <location>
        <begin position="443"/>
        <end position="460"/>
    </location>
</feature>
<dbReference type="Pfam" id="PF13966">
    <property type="entry name" value="zf-RVT"/>
    <property type="match status" value="1"/>
</dbReference>
<dbReference type="PROSITE" id="PS50878">
    <property type="entry name" value="RT_POL"/>
    <property type="match status" value="1"/>
</dbReference>
<feature type="region of interest" description="Disordered" evidence="1">
    <location>
        <begin position="252"/>
        <end position="311"/>
    </location>
</feature>
<dbReference type="Proteomes" id="UP000829196">
    <property type="component" value="Unassembled WGS sequence"/>
</dbReference>
<dbReference type="InterPro" id="IPR026960">
    <property type="entry name" value="RVT-Znf"/>
</dbReference>
<dbReference type="InterPro" id="IPR000477">
    <property type="entry name" value="RT_dom"/>
</dbReference>
<dbReference type="SUPFAM" id="SSF56672">
    <property type="entry name" value="DNA/RNA polymerases"/>
    <property type="match status" value="1"/>
</dbReference>
<organism evidence="3 4">
    <name type="scientific">Dendrobium nobile</name>
    <name type="common">Orchid</name>
    <dbReference type="NCBI Taxonomy" id="94219"/>
    <lineage>
        <taxon>Eukaryota</taxon>
        <taxon>Viridiplantae</taxon>
        <taxon>Streptophyta</taxon>
        <taxon>Embryophyta</taxon>
        <taxon>Tracheophyta</taxon>
        <taxon>Spermatophyta</taxon>
        <taxon>Magnoliopsida</taxon>
        <taxon>Liliopsida</taxon>
        <taxon>Asparagales</taxon>
        <taxon>Orchidaceae</taxon>
        <taxon>Epidendroideae</taxon>
        <taxon>Malaxideae</taxon>
        <taxon>Dendrobiinae</taxon>
        <taxon>Dendrobium</taxon>
    </lineage>
</organism>
<dbReference type="InterPro" id="IPR043502">
    <property type="entry name" value="DNA/RNA_pol_sf"/>
</dbReference>
<evidence type="ECO:0000259" key="2">
    <source>
        <dbReference type="PROSITE" id="PS50878"/>
    </source>
</evidence>
<feature type="compositionally biased region" description="Polar residues" evidence="1">
    <location>
        <begin position="418"/>
        <end position="428"/>
    </location>
</feature>
<dbReference type="InterPro" id="IPR036691">
    <property type="entry name" value="Endo/exonu/phosph_ase_sf"/>
</dbReference>
<evidence type="ECO:0000313" key="4">
    <source>
        <dbReference type="Proteomes" id="UP000829196"/>
    </source>
</evidence>
<keyword evidence="4" id="KW-1185">Reference proteome</keyword>
<dbReference type="SUPFAM" id="SSF56219">
    <property type="entry name" value="DNase I-like"/>
    <property type="match status" value="1"/>
</dbReference>
<proteinExistence type="predicted"/>
<evidence type="ECO:0000256" key="1">
    <source>
        <dbReference type="SAM" id="MobiDB-lite"/>
    </source>
</evidence>
<name>A0A8T3BAR5_DENNO</name>
<dbReference type="OrthoDB" id="407509at2759"/>
<sequence>MASSPLHFPPLSTSTSPSPLPGELSYAANVSASAAKPAPFPVSFFSPSQKLSFKTDDLSEGKSIWTSALIGFSLGPRPYYERLLKAMLNLWQLKGSMKLLSLADGFFLLNFSTEEDLESILSGGPWFLLGKPFILQRWSPKFKPKRDEDALIPVWIKIVDFPLALWTPTGISKISSYVGIPISVDALTANRSRLTFARICVLISKDSPLPDEIPIEIEGEDITLTVLYDWKPEKCEGCGSLIHPFSLCPKNPNPKPILPPKPPKSRGRSTSRPPHSRPSTSQSTVLVPPSKPNIPLQISNPSAALLPTPNPEVQPLANQVFQNQNSVSNNPQLVTEPLKLNPSTSPAKTTLLPNLNSPTEEASSSGLPSSPVLNQPHKIPLLNKFASLQTEDLIPPESSESFFENEKTSTSIAEEDSSPSSKNQNISESVDHNTRSSVDRGKSPKKSKPPKAKSAKKAKAKVSIASFDDQWFLRSHRLFENEGSCNNFGDAVLGRIWIKWDESVLSFNPISSSYQHIHGILSVGSFPPIFLTVIYAANSVEERKNLWDQIIAVYPNMDHPWIIMRDFNCYRYETEKAGGSVSSSSRLGELNSFIFNSGVQDLSSTGLFYTWFNQRVDNPIHIKLDRVLVNNALLEVFPNAYYCVESHLGSDHSPLIFNSSHDKALSTRFMFKNYWINLEGFWDDVFAAFSSRSARSPMASFTHSLQILKRSLKNRNWASSTHLSNALMESKSKQHECLVQLQSLPLDLVLNQNLKSINEELATLQNHWTSWLAQRAKVSWLTKGEDDLGFLFAHIRSRNNKNNIKEIHTSDGHFTKFNDISSAVIKHFEGLFNTPLQPLQLPLDIPQGKLLPPHMSNNLVSPLTFDEVRKAVFDGNENTAPGPDGFSYAFYRKTWHIIGLQVYNAVGNFFSSGTLSKGVKATAITLIPKSSHASNISDYRPISLCNVLYKIVAKVLANRLKEVLPYIIHESQSSFIANRCSSDNIFLAAELLRDFKGNNRMFCAKLDVKKAFDTISRHFIIERLLQKGFPESFVTWIKGCITDVHFSICLNGSLEGFFNSSTGLRQGCPLSPLLFCIAMDGLSNIITDHASTHNFKGICYKNFYINHLMYADDLLVMGESSKENAKNLKTCRVQFLKFTITNSIAYWIRGSIIPKSCCDTINKLCSKFLFHNNLVERKLHLIPWSKVITPKAAGGLGIPSIDALYFGVFCSILGRFYNNPNLLSRWFKAKHISPLKHPTPTASKTWHRITETFSKIKRLLHFPVSNHSNISFLWDPWLNGNSVGETFHLPGMDDALVKDFFWNDTWHFPLNIQPTIQSIINSVAIKENKDVLWNGNAKWFFKDFTELYYSHLPKVDWYKTIWHKNYALKYACFTWMACICKLKTADNLRQRGIMAPIHCSLCSGHSENHSHLFFDCDFSFYILKTIMPKFASFLLRPTLIQALDFIENSETSNRTEKDFFSLVISCTTYNIWRERNNRRFSNSRNNAAKVIVIILEAIRLKTVKWKYKTTHIRDFLGN</sequence>
<evidence type="ECO:0000313" key="3">
    <source>
        <dbReference type="EMBL" id="KAI0507516.1"/>
    </source>
</evidence>
<feature type="compositionally biased region" description="Basic and acidic residues" evidence="1">
    <location>
        <begin position="429"/>
        <end position="442"/>
    </location>
</feature>
<dbReference type="PANTHER" id="PTHR19446">
    <property type="entry name" value="REVERSE TRANSCRIPTASES"/>
    <property type="match status" value="1"/>
</dbReference>
<dbReference type="CDD" id="cd01650">
    <property type="entry name" value="RT_nLTR_like"/>
    <property type="match status" value="1"/>
</dbReference>
<dbReference type="Gene3D" id="3.60.10.10">
    <property type="entry name" value="Endonuclease/exonuclease/phosphatase"/>
    <property type="match status" value="1"/>
</dbReference>
<feature type="region of interest" description="Disordered" evidence="1">
    <location>
        <begin position="395"/>
        <end position="460"/>
    </location>
</feature>
<dbReference type="Pfam" id="PF14111">
    <property type="entry name" value="DUF4283"/>
    <property type="match status" value="1"/>
</dbReference>
<feature type="compositionally biased region" description="Polar residues" evidence="1">
    <location>
        <begin position="341"/>
        <end position="373"/>
    </location>
</feature>
<feature type="compositionally biased region" description="Pro residues" evidence="1">
    <location>
        <begin position="252"/>
        <end position="262"/>
    </location>
</feature>
<dbReference type="Pfam" id="PF00078">
    <property type="entry name" value="RVT_1"/>
    <property type="match status" value="1"/>
</dbReference>
<feature type="compositionally biased region" description="Low complexity" evidence="1">
    <location>
        <begin position="270"/>
        <end position="284"/>
    </location>
</feature>
<dbReference type="EMBL" id="JAGYWB010000010">
    <property type="protein sequence ID" value="KAI0507516.1"/>
    <property type="molecule type" value="Genomic_DNA"/>
</dbReference>
<dbReference type="InterPro" id="IPR025558">
    <property type="entry name" value="DUF4283"/>
</dbReference>
<reference evidence="3" key="1">
    <citation type="journal article" date="2022" name="Front. Genet.">
        <title>Chromosome-Scale Assembly of the Dendrobium nobile Genome Provides Insights Into the Molecular Mechanism of the Biosynthesis of the Medicinal Active Ingredient of Dendrobium.</title>
        <authorList>
            <person name="Xu Q."/>
            <person name="Niu S.-C."/>
            <person name="Li K.-L."/>
            <person name="Zheng P.-J."/>
            <person name="Zhang X.-J."/>
            <person name="Jia Y."/>
            <person name="Liu Y."/>
            <person name="Niu Y.-X."/>
            <person name="Yu L.-H."/>
            <person name="Chen D.-F."/>
            <person name="Zhang G.-Q."/>
        </authorList>
    </citation>
    <scope>NUCLEOTIDE SEQUENCE</scope>
    <source>
        <tissue evidence="3">Leaf</tissue>
    </source>
</reference>
<gene>
    <name evidence="3" type="ORF">KFK09_013641</name>
</gene>
<protein>
    <recommendedName>
        <fullName evidence="2">Reverse transcriptase domain-containing protein</fullName>
    </recommendedName>
</protein>
<feature type="domain" description="Reverse transcriptase" evidence="2">
    <location>
        <begin position="908"/>
        <end position="1175"/>
    </location>
</feature>
<feature type="region of interest" description="Disordered" evidence="1">
    <location>
        <begin position="328"/>
        <end position="375"/>
    </location>
</feature>